<sequence>MPPGAPCPPSERRAHRRVGGGSMRQTSLCVRACNDVFMPSEEQLQQQQPHHGHGVVTGCDAAAAAATAAAATAAATACGGHCRCGGEGGGGEEAALDRLATMLAPELLIGPATALLEDTRVDAGADTDDASGDDGCDDADAVSTITTPPDGSTGLQQYSRHPKHHLHQNHHQARLGRRTARPTTACADGRSSSERLRWVAAHSDIIEPGVLGGTVLRMSTLQGATSVPSPVAGIDLLAMVDAAGAARLSDDCCGQAGCQEAAAAAGSPETAAAARPLDDPYSTGDGEAPPWLHVSGSMGSLRTPESCDPGQAARASESRGRAPPRSALAASLRGMSSSLVSWLTNEHRHGVPTAGRGGSSGRRGLSMAEGKQLDTQACLWHLPMSLSGKEVQMRRANLQLRWDCEGCGATAASPLCSCEHAACASTETTTAWGLAHPLSDVHAGTAPVLCVQPRAAQAAVSEPLPAGFVQGTPTLVHMRSGTSLSASEACTTGAGAEKVARKGSGVGRGLHSDAGSPDPPEPQFLSLARLQSGAGSAGSRAATPRTPTHSLLQDAECRGGSFSPLPLYMQSLGAPGRRSSASSRRSSQVSRNTSFVSNSHVALTRLSDEDVWAAQASVGLPGAAP</sequence>
<evidence type="ECO:0000256" key="1">
    <source>
        <dbReference type="SAM" id="MobiDB-lite"/>
    </source>
</evidence>
<dbReference type="AlphaFoldDB" id="A0A7R9YVP8"/>
<evidence type="ECO:0000313" key="2">
    <source>
        <dbReference type="EMBL" id="CAD8289498.1"/>
    </source>
</evidence>
<feature type="region of interest" description="Disordered" evidence="1">
    <location>
        <begin position="266"/>
        <end position="328"/>
    </location>
</feature>
<organism evidence="2">
    <name type="scientific">Chlamydomonas euryale</name>
    <dbReference type="NCBI Taxonomy" id="1486919"/>
    <lineage>
        <taxon>Eukaryota</taxon>
        <taxon>Viridiplantae</taxon>
        <taxon>Chlorophyta</taxon>
        <taxon>core chlorophytes</taxon>
        <taxon>Chlorophyceae</taxon>
        <taxon>CS clade</taxon>
        <taxon>Chlamydomonadales</taxon>
        <taxon>Chlamydomonadaceae</taxon>
        <taxon>Chlamydomonas</taxon>
    </lineage>
</organism>
<feature type="region of interest" description="Disordered" evidence="1">
    <location>
        <begin position="568"/>
        <end position="596"/>
    </location>
</feature>
<accession>A0A7R9YVP8</accession>
<feature type="compositionally biased region" description="Polar residues" evidence="1">
    <location>
        <begin position="146"/>
        <end position="159"/>
    </location>
</feature>
<feature type="compositionally biased region" description="Low complexity" evidence="1">
    <location>
        <begin position="577"/>
        <end position="594"/>
    </location>
</feature>
<feature type="compositionally biased region" description="Low complexity" evidence="1">
    <location>
        <begin position="525"/>
        <end position="542"/>
    </location>
</feature>
<gene>
    <name evidence="2" type="ORF">CEUR00632_LOCUS9537</name>
</gene>
<protein>
    <submittedName>
        <fullName evidence="2">Uncharacterized protein</fullName>
    </submittedName>
</protein>
<dbReference type="EMBL" id="HBEC01020445">
    <property type="protein sequence ID" value="CAD8289498.1"/>
    <property type="molecule type" value="Transcribed_RNA"/>
</dbReference>
<feature type="compositionally biased region" description="Basic residues" evidence="1">
    <location>
        <begin position="160"/>
        <end position="180"/>
    </location>
</feature>
<proteinExistence type="predicted"/>
<name>A0A7R9YVP8_9CHLO</name>
<feature type="region of interest" description="Disordered" evidence="1">
    <location>
        <begin position="500"/>
        <end position="556"/>
    </location>
</feature>
<feature type="region of interest" description="Disordered" evidence="1">
    <location>
        <begin position="146"/>
        <end position="189"/>
    </location>
</feature>
<reference evidence="2" key="1">
    <citation type="submission" date="2021-01" db="EMBL/GenBank/DDBJ databases">
        <authorList>
            <person name="Corre E."/>
            <person name="Pelletier E."/>
            <person name="Niang G."/>
            <person name="Scheremetjew M."/>
            <person name="Finn R."/>
            <person name="Kale V."/>
            <person name="Holt S."/>
            <person name="Cochrane G."/>
            <person name="Meng A."/>
            <person name="Brown T."/>
            <person name="Cohen L."/>
        </authorList>
    </citation>
    <scope>NUCLEOTIDE SEQUENCE</scope>
    <source>
        <strain evidence="2">CCMP219</strain>
    </source>
</reference>
<feature type="region of interest" description="Disordered" evidence="1">
    <location>
        <begin position="1"/>
        <end position="21"/>
    </location>
</feature>